<dbReference type="AlphaFoldDB" id="A0A914VES2"/>
<evidence type="ECO:0000313" key="1">
    <source>
        <dbReference type="Proteomes" id="UP000887566"/>
    </source>
</evidence>
<sequence>MLVHLVKFALNIRCAAQGRRCIDRRKRRGVNRFDDYRNRRRKRQKTDAINARLHSIAGSRWLDAIVTYRTRRNTRKCHVECGRTLSGGKWAGGALDPPTAILLGFARFRRPMGVYDCRKCDRRPSALMIALMVGRGQPSRSRRSSAR</sequence>
<evidence type="ECO:0000313" key="2">
    <source>
        <dbReference type="WBParaSite" id="PSAMB.scaffold1863size27146.g15298.t1"/>
    </source>
</evidence>
<proteinExistence type="predicted"/>
<organism evidence="1 2">
    <name type="scientific">Plectus sambesii</name>
    <dbReference type="NCBI Taxonomy" id="2011161"/>
    <lineage>
        <taxon>Eukaryota</taxon>
        <taxon>Metazoa</taxon>
        <taxon>Ecdysozoa</taxon>
        <taxon>Nematoda</taxon>
        <taxon>Chromadorea</taxon>
        <taxon>Plectida</taxon>
        <taxon>Plectina</taxon>
        <taxon>Plectoidea</taxon>
        <taxon>Plectidae</taxon>
        <taxon>Plectus</taxon>
    </lineage>
</organism>
<reference evidence="2" key="1">
    <citation type="submission" date="2022-11" db="UniProtKB">
        <authorList>
            <consortium name="WormBaseParasite"/>
        </authorList>
    </citation>
    <scope>IDENTIFICATION</scope>
</reference>
<accession>A0A914VES2</accession>
<dbReference type="Proteomes" id="UP000887566">
    <property type="component" value="Unplaced"/>
</dbReference>
<name>A0A914VES2_9BILA</name>
<keyword evidence="1" id="KW-1185">Reference proteome</keyword>
<dbReference type="WBParaSite" id="PSAMB.scaffold1863size27146.g15298.t1">
    <property type="protein sequence ID" value="PSAMB.scaffold1863size27146.g15298.t1"/>
    <property type="gene ID" value="PSAMB.scaffold1863size27146.g15298"/>
</dbReference>
<protein>
    <submittedName>
        <fullName evidence="2">Uncharacterized protein</fullName>
    </submittedName>
</protein>